<dbReference type="PROSITE" id="PS50011">
    <property type="entry name" value="PROTEIN_KINASE_DOM"/>
    <property type="match status" value="1"/>
</dbReference>
<dbReference type="FunFam" id="1.10.510.10:FF:002170">
    <property type="entry name" value="Probable serine/threonine-protein kinase MARK-A"/>
    <property type="match status" value="1"/>
</dbReference>
<dbReference type="Proteomes" id="UP000007241">
    <property type="component" value="Unassembled WGS sequence"/>
</dbReference>
<keyword evidence="3 6" id="KW-0547">Nucleotide-binding</keyword>
<dbReference type="EMBL" id="GL882879">
    <property type="protein sequence ID" value="EGF83144.1"/>
    <property type="molecule type" value="Genomic_DNA"/>
</dbReference>
<evidence type="ECO:0000256" key="2">
    <source>
        <dbReference type="ARBA" id="ARBA00022679"/>
    </source>
</evidence>
<dbReference type="GO" id="GO:0005524">
    <property type="term" value="F:ATP binding"/>
    <property type="evidence" value="ECO:0007669"/>
    <property type="project" value="UniProtKB-UniRule"/>
</dbReference>
<keyword evidence="10" id="KW-1185">Reference proteome</keyword>
<dbReference type="GO" id="GO:0004674">
    <property type="term" value="F:protein serine/threonine kinase activity"/>
    <property type="evidence" value="ECO:0000318"/>
    <property type="project" value="GO_Central"/>
</dbReference>
<dbReference type="InterPro" id="IPR008271">
    <property type="entry name" value="Ser/Thr_kinase_AS"/>
</dbReference>
<proteinExistence type="inferred from homology"/>
<dbReference type="HOGENOM" id="CLU_000288_63_0_1"/>
<protein>
    <recommendedName>
        <fullName evidence="8">Protein kinase domain-containing protein</fullName>
    </recommendedName>
</protein>
<evidence type="ECO:0000256" key="7">
    <source>
        <dbReference type="RuleBase" id="RU000304"/>
    </source>
</evidence>
<keyword evidence="5 6" id="KW-0067">ATP-binding</keyword>
<dbReference type="InterPro" id="IPR000719">
    <property type="entry name" value="Prot_kinase_dom"/>
</dbReference>
<dbReference type="FunFam" id="3.30.200.20:FF:000003">
    <property type="entry name" value="Non-specific serine/threonine protein kinase"/>
    <property type="match status" value="1"/>
</dbReference>
<dbReference type="PIRSF" id="PIRSF000654">
    <property type="entry name" value="Integrin-linked_kinase"/>
    <property type="match status" value="1"/>
</dbReference>
<sequence length="274" mass="31248">MHARKKLLGEYSLGKTIGQGAFSKVKIAIHRETGEKVAIKVIDKKLMEQKAQKSKAIHLERELQLMMRLDHPNIVKIYQVLETDDECFVVMEYAKGGELMDYIAARGYLTEKEARKFFRQIVSALDHCHLASVVHRDLKLENLLISQERNVLISDFGLGRTFNPDVQEYMKTFCGTPNYAAAELVSGIPYVGVKADIWAMGVVLYIMMTGRAPFQGETISLLYRHIKAVEYHIPNYFSPSLCDLLSKILVRDPVARIDMEGIRSHPWINAEFTE</sequence>
<dbReference type="STRING" id="684364.F4NU04"/>
<keyword evidence="2" id="KW-0808">Transferase</keyword>
<dbReference type="OMA" id="ITGCMPF"/>
<evidence type="ECO:0000256" key="5">
    <source>
        <dbReference type="ARBA" id="ARBA00022840"/>
    </source>
</evidence>
<feature type="non-terminal residue" evidence="9">
    <location>
        <position position="274"/>
    </location>
</feature>
<organism evidence="9 10">
    <name type="scientific">Batrachochytrium dendrobatidis (strain JAM81 / FGSC 10211)</name>
    <name type="common">Frog chytrid fungus</name>
    <dbReference type="NCBI Taxonomy" id="684364"/>
    <lineage>
        <taxon>Eukaryota</taxon>
        <taxon>Fungi</taxon>
        <taxon>Fungi incertae sedis</taxon>
        <taxon>Chytridiomycota</taxon>
        <taxon>Chytridiomycota incertae sedis</taxon>
        <taxon>Chytridiomycetes</taxon>
        <taxon>Rhizophydiales</taxon>
        <taxon>Rhizophydiales incertae sedis</taxon>
        <taxon>Batrachochytrium</taxon>
    </lineage>
</organism>
<evidence type="ECO:0000256" key="4">
    <source>
        <dbReference type="ARBA" id="ARBA00022777"/>
    </source>
</evidence>
<dbReference type="InterPro" id="IPR011009">
    <property type="entry name" value="Kinase-like_dom_sf"/>
</dbReference>
<dbReference type="PROSITE" id="PS00108">
    <property type="entry name" value="PROTEIN_KINASE_ST"/>
    <property type="match status" value="1"/>
</dbReference>
<feature type="binding site" evidence="6">
    <location>
        <position position="40"/>
    </location>
    <ligand>
        <name>ATP</name>
        <dbReference type="ChEBI" id="CHEBI:30616"/>
    </ligand>
</feature>
<dbReference type="Gene3D" id="1.10.510.10">
    <property type="entry name" value="Transferase(Phosphotransferase) domain 1"/>
    <property type="match status" value="1"/>
</dbReference>
<evidence type="ECO:0000256" key="3">
    <source>
        <dbReference type="ARBA" id="ARBA00022741"/>
    </source>
</evidence>
<dbReference type="OrthoDB" id="193931at2759"/>
<name>F4NU04_BATDJ</name>
<dbReference type="PANTHER" id="PTHR24346:SF30">
    <property type="entry name" value="MATERNAL EMBRYONIC LEUCINE ZIPPER KINASE"/>
    <property type="match status" value="1"/>
</dbReference>
<dbReference type="SMART" id="SM00220">
    <property type="entry name" value="S_TKc"/>
    <property type="match status" value="1"/>
</dbReference>
<feature type="domain" description="Protein kinase" evidence="8">
    <location>
        <begin position="11"/>
        <end position="268"/>
    </location>
</feature>
<gene>
    <name evidence="9" type="ORF">BATDEDRAFT_8115</name>
</gene>
<evidence type="ECO:0000313" key="9">
    <source>
        <dbReference type="EMBL" id="EGF83144.1"/>
    </source>
</evidence>
<dbReference type="CDD" id="cd14003">
    <property type="entry name" value="STKc_AMPK-like"/>
    <property type="match status" value="1"/>
</dbReference>
<evidence type="ECO:0000256" key="6">
    <source>
        <dbReference type="PROSITE-ProRule" id="PRU10141"/>
    </source>
</evidence>
<dbReference type="SUPFAM" id="SSF56112">
    <property type="entry name" value="Protein kinase-like (PK-like)"/>
    <property type="match status" value="1"/>
</dbReference>
<dbReference type="PROSITE" id="PS00107">
    <property type="entry name" value="PROTEIN_KINASE_ATP"/>
    <property type="match status" value="1"/>
</dbReference>
<dbReference type="InterPro" id="IPR017441">
    <property type="entry name" value="Protein_kinase_ATP_BS"/>
</dbReference>
<dbReference type="PANTHER" id="PTHR24346">
    <property type="entry name" value="MAP/MICROTUBULE AFFINITY-REGULATING KINASE"/>
    <property type="match status" value="1"/>
</dbReference>
<evidence type="ECO:0000313" key="10">
    <source>
        <dbReference type="Proteomes" id="UP000007241"/>
    </source>
</evidence>
<dbReference type="GeneID" id="18241709"/>
<reference evidence="9 10" key="1">
    <citation type="submission" date="2009-12" db="EMBL/GenBank/DDBJ databases">
        <title>The draft genome of Batrachochytrium dendrobatidis.</title>
        <authorList>
            <consortium name="US DOE Joint Genome Institute (JGI-PGF)"/>
            <person name="Kuo A."/>
            <person name="Salamov A."/>
            <person name="Schmutz J."/>
            <person name="Lucas S."/>
            <person name="Pitluck S."/>
            <person name="Rosenblum E."/>
            <person name="Stajich J."/>
            <person name="Eisen M."/>
            <person name="Grigoriev I.V."/>
        </authorList>
    </citation>
    <scope>NUCLEOTIDE SEQUENCE [LARGE SCALE GENOMIC DNA]</scope>
    <source>
        <strain evidence="10">JAM81 / FGSC 10211</strain>
    </source>
</reference>
<comment type="similarity">
    <text evidence="7">Belongs to the protein kinase superfamily.</text>
</comment>
<dbReference type="RefSeq" id="XP_006674970.1">
    <property type="nucleotide sequence ID" value="XM_006674907.1"/>
</dbReference>
<keyword evidence="4" id="KW-0418">Kinase</keyword>
<evidence type="ECO:0000256" key="1">
    <source>
        <dbReference type="ARBA" id="ARBA00022527"/>
    </source>
</evidence>
<keyword evidence="1 7" id="KW-0723">Serine/threonine-protein kinase</keyword>
<dbReference type="Pfam" id="PF00069">
    <property type="entry name" value="Pkinase"/>
    <property type="match status" value="1"/>
</dbReference>
<evidence type="ECO:0000259" key="8">
    <source>
        <dbReference type="PROSITE" id="PS50011"/>
    </source>
</evidence>
<accession>F4NU04</accession>
<dbReference type="AlphaFoldDB" id="F4NU04"/>
<dbReference type="InParanoid" id="F4NU04"/>